<reference evidence="2 3" key="1">
    <citation type="submission" date="2024-04" db="EMBL/GenBank/DDBJ databases">
        <authorList>
            <person name="Rising A."/>
            <person name="Reimegard J."/>
            <person name="Sonavane S."/>
            <person name="Akerstrom W."/>
            <person name="Nylinder S."/>
            <person name="Hedman E."/>
            <person name="Kallberg Y."/>
        </authorList>
    </citation>
    <scope>NUCLEOTIDE SEQUENCE [LARGE SCALE GENOMIC DNA]</scope>
</reference>
<gene>
    <name evidence="2" type="ORF">LARSCL_LOCUS16859</name>
</gene>
<dbReference type="Proteomes" id="UP001497382">
    <property type="component" value="Unassembled WGS sequence"/>
</dbReference>
<protein>
    <submittedName>
        <fullName evidence="2">Uncharacterized protein</fullName>
    </submittedName>
</protein>
<keyword evidence="1" id="KW-0175">Coiled coil</keyword>
<feature type="coiled-coil region" evidence="1">
    <location>
        <begin position="146"/>
        <end position="205"/>
    </location>
</feature>
<evidence type="ECO:0000313" key="3">
    <source>
        <dbReference type="Proteomes" id="UP001497382"/>
    </source>
</evidence>
<comment type="caution">
    <text evidence="2">The sequence shown here is derived from an EMBL/GenBank/DDBJ whole genome shotgun (WGS) entry which is preliminary data.</text>
</comment>
<sequence>MGNQRNFKRTHKLDTENFVKEMKKLSRLEEVRLQRTSQLSHLKRLEENLAEKASTERKTRHQDNSAHVNRLLKRRQDFAHYVNSICSDANEAFELNLPVYAKNQLEGNIRLRTECHEASENLLDVQNRSRRLKDIQKTLDLELETQKSAETKLNDLQSRLRGRQNRLLEKSTQLQSTHTIGKEDLKDIQSEIRKNQRKIARTIDKIFNVEEILRDQDHYSNSLEDQVKKKTDMNGLRMSKILRAGQILKAKVGEVKDDKICMDLDLMKQMHMLLGDD</sequence>
<feature type="coiled-coil region" evidence="1">
    <location>
        <begin position="28"/>
        <end position="62"/>
    </location>
</feature>
<keyword evidence="3" id="KW-1185">Reference proteome</keyword>
<evidence type="ECO:0000256" key="1">
    <source>
        <dbReference type="SAM" id="Coils"/>
    </source>
</evidence>
<organism evidence="2 3">
    <name type="scientific">Larinioides sclopetarius</name>
    <dbReference type="NCBI Taxonomy" id="280406"/>
    <lineage>
        <taxon>Eukaryota</taxon>
        <taxon>Metazoa</taxon>
        <taxon>Ecdysozoa</taxon>
        <taxon>Arthropoda</taxon>
        <taxon>Chelicerata</taxon>
        <taxon>Arachnida</taxon>
        <taxon>Araneae</taxon>
        <taxon>Araneomorphae</taxon>
        <taxon>Entelegynae</taxon>
        <taxon>Araneoidea</taxon>
        <taxon>Araneidae</taxon>
        <taxon>Larinioides</taxon>
    </lineage>
</organism>
<dbReference type="AlphaFoldDB" id="A0AAV2B4U9"/>
<accession>A0AAV2B4U9</accession>
<name>A0AAV2B4U9_9ARAC</name>
<evidence type="ECO:0000313" key="2">
    <source>
        <dbReference type="EMBL" id="CAL1291039.1"/>
    </source>
</evidence>
<proteinExistence type="predicted"/>
<dbReference type="EMBL" id="CAXIEN010000273">
    <property type="protein sequence ID" value="CAL1291039.1"/>
    <property type="molecule type" value="Genomic_DNA"/>
</dbReference>